<dbReference type="InterPro" id="IPR059063">
    <property type="entry name" value="SocB"/>
</dbReference>
<dbReference type="AlphaFoldDB" id="A0A1H4K7V5"/>
<reference evidence="2" key="1">
    <citation type="submission" date="2016-10" db="EMBL/GenBank/DDBJ databases">
        <authorList>
            <person name="Varghese N."/>
            <person name="Submissions S."/>
        </authorList>
    </citation>
    <scope>NUCLEOTIDE SEQUENCE [LARGE SCALE GENOMIC DNA]</scope>
    <source>
        <strain evidence="2">ES.061</strain>
    </source>
</reference>
<sequence>MGKMKRKAIGLLNRIQFVDLAQAVTVPSTARRDWLRKYLHRAVRGGKFPSYRYFRAAVPTIYGVRRGLDLSPPISREALEKHVKLACRGTDEALNVDAALTLYDLVRPKEYLAYDHPPRNLPLGHKRVAAIGLECELVKGDELVFQFPFPRRERLEDQSIKILLSIIHHAYAVDDREGAAVELADLSCDFEEAASRKERLPSVRSPRIVRLKENDLISMDDLAPEIQSVHDLLLDLGEEPDPA</sequence>
<accession>A0A1H4K7V5</accession>
<dbReference type="EMBL" id="FNSL01000001">
    <property type="protein sequence ID" value="SEB54620.1"/>
    <property type="molecule type" value="Genomic_DNA"/>
</dbReference>
<keyword evidence="2" id="KW-1185">Reference proteome</keyword>
<proteinExistence type="predicted"/>
<name>A0A1H4K7V5_9HYPH</name>
<dbReference type="Pfam" id="PF26318">
    <property type="entry name" value="SocB"/>
    <property type="match status" value="1"/>
</dbReference>
<protein>
    <submittedName>
        <fullName evidence="1">Uncharacterized protein</fullName>
    </submittedName>
</protein>
<evidence type="ECO:0000313" key="2">
    <source>
        <dbReference type="Proteomes" id="UP000199064"/>
    </source>
</evidence>
<gene>
    <name evidence="1" type="ORF">SAMN05216452_2035</name>
</gene>
<organism evidence="1 2">
    <name type="scientific">Nitratireductor aquibiodomus</name>
    <dbReference type="NCBI Taxonomy" id="204799"/>
    <lineage>
        <taxon>Bacteria</taxon>
        <taxon>Pseudomonadati</taxon>
        <taxon>Pseudomonadota</taxon>
        <taxon>Alphaproteobacteria</taxon>
        <taxon>Hyphomicrobiales</taxon>
        <taxon>Phyllobacteriaceae</taxon>
        <taxon>Nitratireductor</taxon>
    </lineage>
</organism>
<dbReference type="Proteomes" id="UP000199064">
    <property type="component" value="Unassembled WGS sequence"/>
</dbReference>
<evidence type="ECO:0000313" key="1">
    <source>
        <dbReference type="EMBL" id="SEB54620.1"/>
    </source>
</evidence>